<keyword evidence="1" id="KW-1133">Transmembrane helix</keyword>
<feature type="transmembrane region" description="Helical" evidence="1">
    <location>
        <begin position="107"/>
        <end position="129"/>
    </location>
</feature>
<feature type="transmembrane region" description="Helical" evidence="1">
    <location>
        <begin position="28"/>
        <end position="45"/>
    </location>
</feature>
<evidence type="ECO:0000313" key="3">
    <source>
        <dbReference type="Proteomes" id="UP000538670"/>
    </source>
</evidence>
<sequence>MTHVYVFLALQTLVCLYAMICGGRPERWTAIMLFLASVATLLLPFDPSTSFRTVEKLELLIDLSLMAGLVTVALLANRFWPLWLAALHLLAIGIHGVRGFDTALVPWMYAAAGGKLAYPMIGLLAAGVLRHRMRVARYGHDPDWSLPWRGARDGA</sequence>
<keyword evidence="1" id="KW-0472">Membrane</keyword>
<accession>A0A7W6F251</accession>
<keyword evidence="3" id="KW-1185">Reference proteome</keyword>
<evidence type="ECO:0000313" key="2">
    <source>
        <dbReference type="EMBL" id="MBB3878412.1"/>
    </source>
</evidence>
<reference evidence="2 3" key="1">
    <citation type="submission" date="2020-08" db="EMBL/GenBank/DDBJ databases">
        <title>Genomic Encyclopedia of Type Strains, Phase IV (KMG-IV): sequencing the most valuable type-strain genomes for metagenomic binning, comparative biology and taxonomic classification.</title>
        <authorList>
            <person name="Goeker M."/>
        </authorList>
    </citation>
    <scope>NUCLEOTIDE SEQUENCE [LARGE SCALE GENOMIC DNA]</scope>
    <source>
        <strain evidence="2 3">DSM 19512</strain>
    </source>
</reference>
<evidence type="ECO:0000256" key="1">
    <source>
        <dbReference type="SAM" id="Phobius"/>
    </source>
</evidence>
<keyword evidence="1" id="KW-0812">Transmembrane</keyword>
<proteinExistence type="predicted"/>
<name>A0A7W6F251_9SPHN</name>
<protein>
    <submittedName>
        <fullName evidence="2">Uncharacterized protein</fullName>
    </submittedName>
</protein>
<gene>
    <name evidence="2" type="ORF">GGR48_000815</name>
</gene>
<dbReference type="Proteomes" id="UP000538670">
    <property type="component" value="Unassembled WGS sequence"/>
</dbReference>
<organism evidence="2 3">
    <name type="scientific">Sphingomonas pseudosanguinis</name>
    <dbReference type="NCBI Taxonomy" id="413712"/>
    <lineage>
        <taxon>Bacteria</taxon>
        <taxon>Pseudomonadati</taxon>
        <taxon>Pseudomonadota</taxon>
        <taxon>Alphaproteobacteria</taxon>
        <taxon>Sphingomonadales</taxon>
        <taxon>Sphingomonadaceae</taxon>
        <taxon>Sphingomonas</taxon>
    </lineage>
</organism>
<dbReference type="AlphaFoldDB" id="A0A7W6F251"/>
<feature type="transmembrane region" description="Helical" evidence="1">
    <location>
        <begin position="57"/>
        <end position="80"/>
    </location>
</feature>
<dbReference type="RefSeq" id="WP_183950560.1">
    <property type="nucleotide sequence ID" value="NZ_JACIDH010000001.1"/>
</dbReference>
<comment type="caution">
    <text evidence="2">The sequence shown here is derived from an EMBL/GenBank/DDBJ whole genome shotgun (WGS) entry which is preliminary data.</text>
</comment>
<dbReference type="EMBL" id="JACIDH010000001">
    <property type="protein sequence ID" value="MBB3878412.1"/>
    <property type="molecule type" value="Genomic_DNA"/>
</dbReference>